<proteinExistence type="predicted"/>
<evidence type="ECO:0000313" key="8">
    <source>
        <dbReference type="EMBL" id="KAK8947788.1"/>
    </source>
</evidence>
<dbReference type="InterPro" id="IPR014892">
    <property type="entry name" value="RPA_C"/>
</dbReference>
<dbReference type="InterPro" id="IPR040260">
    <property type="entry name" value="RFA2-like"/>
</dbReference>
<protein>
    <recommendedName>
        <fullName evidence="7">Replication protein A C-terminal domain-containing protein</fullName>
    </recommendedName>
</protein>
<evidence type="ECO:0000256" key="5">
    <source>
        <dbReference type="ARBA" id="ARBA00023204"/>
    </source>
</evidence>
<feature type="domain" description="Replication protein A C-terminal" evidence="7">
    <location>
        <begin position="22"/>
        <end position="123"/>
    </location>
</feature>
<name>A0ABR2LQS3_9ASPA</name>
<organism evidence="8 9">
    <name type="scientific">Platanthera guangdongensis</name>
    <dbReference type="NCBI Taxonomy" id="2320717"/>
    <lineage>
        <taxon>Eukaryota</taxon>
        <taxon>Viridiplantae</taxon>
        <taxon>Streptophyta</taxon>
        <taxon>Embryophyta</taxon>
        <taxon>Tracheophyta</taxon>
        <taxon>Spermatophyta</taxon>
        <taxon>Magnoliopsida</taxon>
        <taxon>Liliopsida</taxon>
        <taxon>Asparagales</taxon>
        <taxon>Orchidaceae</taxon>
        <taxon>Orchidoideae</taxon>
        <taxon>Orchideae</taxon>
        <taxon>Orchidinae</taxon>
        <taxon>Platanthera</taxon>
    </lineage>
</organism>
<keyword evidence="3" id="KW-0238">DNA-binding</keyword>
<keyword evidence="5" id="KW-0234">DNA repair</keyword>
<dbReference type="Gene3D" id="1.10.10.10">
    <property type="entry name" value="Winged helix-like DNA-binding domain superfamily/Winged helix DNA-binding domain"/>
    <property type="match status" value="1"/>
</dbReference>
<dbReference type="SUPFAM" id="SSF46785">
    <property type="entry name" value="Winged helix' DNA-binding domain"/>
    <property type="match status" value="1"/>
</dbReference>
<dbReference type="Proteomes" id="UP001412067">
    <property type="component" value="Unassembled WGS sequence"/>
</dbReference>
<sequence>MKFLSISSTAFKFMQPHSGKKVGGSAQFPGNSFNSDTVASRVRENNSPASSQSPGAGSKNNNTETDIYKLVLDVFEEPVSLASEHGLHVDEIVRKLGIPHKKIKEAIEYHVDVGHIYSTIDDYHFKSACTS</sequence>
<dbReference type="PANTHER" id="PTHR13989:SF16">
    <property type="entry name" value="REPLICATION PROTEIN A2"/>
    <property type="match status" value="1"/>
</dbReference>
<dbReference type="PANTHER" id="PTHR13989">
    <property type="entry name" value="REPLICATION PROTEIN A-RELATED"/>
    <property type="match status" value="1"/>
</dbReference>
<comment type="subcellular location">
    <subcellularLocation>
        <location evidence="1">Nucleus</location>
    </subcellularLocation>
</comment>
<evidence type="ECO:0000256" key="2">
    <source>
        <dbReference type="ARBA" id="ARBA00022763"/>
    </source>
</evidence>
<gene>
    <name evidence="8" type="ORF">KSP40_PGU016734</name>
</gene>
<feature type="compositionally biased region" description="Polar residues" evidence="6">
    <location>
        <begin position="28"/>
        <end position="38"/>
    </location>
</feature>
<dbReference type="Pfam" id="PF08784">
    <property type="entry name" value="RPA_C"/>
    <property type="match status" value="1"/>
</dbReference>
<feature type="compositionally biased region" description="Low complexity" evidence="6">
    <location>
        <begin position="45"/>
        <end position="58"/>
    </location>
</feature>
<evidence type="ECO:0000256" key="4">
    <source>
        <dbReference type="ARBA" id="ARBA00023172"/>
    </source>
</evidence>
<accession>A0ABR2LQS3</accession>
<evidence type="ECO:0000256" key="6">
    <source>
        <dbReference type="SAM" id="MobiDB-lite"/>
    </source>
</evidence>
<dbReference type="EMBL" id="JBBWWR010000016">
    <property type="protein sequence ID" value="KAK8947788.1"/>
    <property type="molecule type" value="Genomic_DNA"/>
</dbReference>
<evidence type="ECO:0000256" key="3">
    <source>
        <dbReference type="ARBA" id="ARBA00023125"/>
    </source>
</evidence>
<feature type="region of interest" description="Disordered" evidence="6">
    <location>
        <begin position="17"/>
        <end position="62"/>
    </location>
</feature>
<comment type="caution">
    <text evidence="8">The sequence shown here is derived from an EMBL/GenBank/DDBJ whole genome shotgun (WGS) entry which is preliminary data.</text>
</comment>
<evidence type="ECO:0000313" key="9">
    <source>
        <dbReference type="Proteomes" id="UP001412067"/>
    </source>
</evidence>
<keyword evidence="9" id="KW-1185">Reference proteome</keyword>
<evidence type="ECO:0000256" key="1">
    <source>
        <dbReference type="ARBA" id="ARBA00004123"/>
    </source>
</evidence>
<keyword evidence="4" id="KW-0233">DNA recombination</keyword>
<reference evidence="8 9" key="1">
    <citation type="journal article" date="2022" name="Nat. Plants">
        <title>Genomes of leafy and leafless Platanthera orchids illuminate the evolution of mycoheterotrophy.</title>
        <authorList>
            <person name="Li M.H."/>
            <person name="Liu K.W."/>
            <person name="Li Z."/>
            <person name="Lu H.C."/>
            <person name="Ye Q.L."/>
            <person name="Zhang D."/>
            <person name="Wang J.Y."/>
            <person name="Li Y.F."/>
            <person name="Zhong Z.M."/>
            <person name="Liu X."/>
            <person name="Yu X."/>
            <person name="Liu D.K."/>
            <person name="Tu X.D."/>
            <person name="Liu B."/>
            <person name="Hao Y."/>
            <person name="Liao X.Y."/>
            <person name="Jiang Y.T."/>
            <person name="Sun W.H."/>
            <person name="Chen J."/>
            <person name="Chen Y.Q."/>
            <person name="Ai Y."/>
            <person name="Zhai J.W."/>
            <person name="Wu S.S."/>
            <person name="Zhou Z."/>
            <person name="Hsiao Y.Y."/>
            <person name="Wu W.L."/>
            <person name="Chen Y.Y."/>
            <person name="Lin Y.F."/>
            <person name="Hsu J.L."/>
            <person name="Li C.Y."/>
            <person name="Wang Z.W."/>
            <person name="Zhao X."/>
            <person name="Zhong W.Y."/>
            <person name="Ma X.K."/>
            <person name="Ma L."/>
            <person name="Huang J."/>
            <person name="Chen G.Z."/>
            <person name="Huang M.Z."/>
            <person name="Huang L."/>
            <person name="Peng D.H."/>
            <person name="Luo Y.B."/>
            <person name="Zou S.Q."/>
            <person name="Chen S.P."/>
            <person name="Lan S."/>
            <person name="Tsai W.C."/>
            <person name="Van de Peer Y."/>
            <person name="Liu Z.J."/>
        </authorList>
    </citation>
    <scope>NUCLEOTIDE SEQUENCE [LARGE SCALE GENOMIC DNA]</scope>
    <source>
        <strain evidence="8">Lor288</strain>
    </source>
</reference>
<dbReference type="InterPro" id="IPR036390">
    <property type="entry name" value="WH_DNA-bd_sf"/>
</dbReference>
<evidence type="ECO:0000259" key="7">
    <source>
        <dbReference type="Pfam" id="PF08784"/>
    </source>
</evidence>
<dbReference type="InterPro" id="IPR036388">
    <property type="entry name" value="WH-like_DNA-bd_sf"/>
</dbReference>
<keyword evidence="2" id="KW-0227">DNA damage</keyword>